<dbReference type="Pfam" id="PF13249">
    <property type="entry name" value="SQHop_cyclase_N"/>
    <property type="match status" value="1"/>
</dbReference>
<feature type="domain" description="Squalene cyclase C-terminal" evidence="5">
    <location>
        <begin position="293"/>
        <end position="610"/>
    </location>
</feature>
<name>A0A9X2B8L4_9BACL</name>
<dbReference type="InterPro" id="IPR032697">
    <property type="entry name" value="SQ_cyclase_N"/>
</dbReference>
<gene>
    <name evidence="7" type="ORF">MUG84_23275</name>
</gene>
<dbReference type="InterPro" id="IPR032696">
    <property type="entry name" value="SQ_cyclase_C"/>
</dbReference>
<comment type="caution">
    <text evidence="7">The sequence shown here is derived from an EMBL/GenBank/DDBJ whole genome shotgun (WGS) entry which is preliminary data.</text>
</comment>
<dbReference type="EMBL" id="JALIRP010000013">
    <property type="protein sequence ID" value="MCJ8014613.1"/>
    <property type="molecule type" value="Genomic_DNA"/>
</dbReference>
<dbReference type="AlphaFoldDB" id="A0A9X2B8L4"/>
<dbReference type="GO" id="GO:0016104">
    <property type="term" value="P:triterpenoid biosynthetic process"/>
    <property type="evidence" value="ECO:0007669"/>
    <property type="project" value="InterPro"/>
</dbReference>
<dbReference type="PROSITE" id="PS01074">
    <property type="entry name" value="TERPENE_SYNTHASES"/>
    <property type="match status" value="1"/>
</dbReference>
<dbReference type="Gene3D" id="1.50.10.20">
    <property type="match status" value="2"/>
</dbReference>
<feature type="domain" description="Squalene cyclase N-terminal" evidence="6">
    <location>
        <begin position="12"/>
        <end position="282"/>
    </location>
</feature>
<evidence type="ECO:0000259" key="6">
    <source>
        <dbReference type="Pfam" id="PF13249"/>
    </source>
</evidence>
<dbReference type="Proteomes" id="UP001139347">
    <property type="component" value="Unassembled WGS sequence"/>
</dbReference>
<evidence type="ECO:0000256" key="1">
    <source>
        <dbReference type="ARBA" id="ARBA00004999"/>
    </source>
</evidence>
<dbReference type="PANTHER" id="PTHR11764:SF20">
    <property type="entry name" value="LANOSTEROL SYNTHASE"/>
    <property type="match status" value="1"/>
</dbReference>
<proteinExistence type="inferred from homology"/>
<comment type="similarity">
    <text evidence="2">Belongs to the terpene cyclase/mutase family.</text>
</comment>
<dbReference type="RefSeq" id="WP_244729530.1">
    <property type="nucleotide sequence ID" value="NZ_JALIRP010000013.1"/>
</dbReference>
<dbReference type="SUPFAM" id="SSF48239">
    <property type="entry name" value="Terpenoid cyclases/Protein prenyltransferases"/>
    <property type="match status" value="2"/>
</dbReference>
<dbReference type="NCBIfam" id="TIGR01787">
    <property type="entry name" value="squalene_cyclas"/>
    <property type="match status" value="1"/>
</dbReference>
<comment type="pathway">
    <text evidence="1">Secondary metabolite biosynthesis; hopanoid biosynthesis.</text>
</comment>
<keyword evidence="3" id="KW-0677">Repeat</keyword>
<dbReference type="GO" id="GO:0016866">
    <property type="term" value="F:intramolecular transferase activity"/>
    <property type="evidence" value="ECO:0007669"/>
    <property type="project" value="InterPro"/>
</dbReference>
<evidence type="ECO:0000313" key="8">
    <source>
        <dbReference type="Proteomes" id="UP001139347"/>
    </source>
</evidence>
<dbReference type="InterPro" id="IPR008930">
    <property type="entry name" value="Terpenoid_cyclase/PrenylTrfase"/>
</dbReference>
<evidence type="ECO:0000256" key="3">
    <source>
        <dbReference type="ARBA" id="ARBA00022737"/>
    </source>
</evidence>
<evidence type="ECO:0000313" key="7">
    <source>
        <dbReference type="EMBL" id="MCJ8014613.1"/>
    </source>
</evidence>
<evidence type="ECO:0000256" key="4">
    <source>
        <dbReference type="ARBA" id="ARBA00023235"/>
    </source>
</evidence>
<accession>A0A9X2B8L4</accession>
<organism evidence="7 8">
    <name type="scientific">Paenibacillus mangrovi</name>
    <dbReference type="NCBI Taxonomy" id="2931978"/>
    <lineage>
        <taxon>Bacteria</taxon>
        <taxon>Bacillati</taxon>
        <taxon>Bacillota</taxon>
        <taxon>Bacilli</taxon>
        <taxon>Bacillales</taxon>
        <taxon>Paenibacillaceae</taxon>
        <taxon>Paenibacillus</taxon>
    </lineage>
</organism>
<dbReference type="InterPro" id="IPR018333">
    <property type="entry name" value="Squalene_cyclase"/>
</dbReference>
<dbReference type="Pfam" id="PF13243">
    <property type="entry name" value="SQHop_cyclase_C"/>
    <property type="match status" value="1"/>
</dbReference>
<keyword evidence="8" id="KW-1185">Reference proteome</keyword>
<protein>
    <submittedName>
        <fullName evidence="7">Squalene--hopene cyclase</fullName>
    </submittedName>
</protein>
<evidence type="ECO:0000256" key="2">
    <source>
        <dbReference type="ARBA" id="ARBA00009755"/>
    </source>
</evidence>
<dbReference type="PANTHER" id="PTHR11764">
    <property type="entry name" value="TERPENE CYCLASE/MUTASE FAMILY MEMBER"/>
    <property type="match status" value="1"/>
</dbReference>
<sequence>MKGLLEKVQAEISRLTARIHSEQQNNGSWKYDFETGPMTDSSMIILLSALFPDEKELLSQLARRLVRNQAAGGEWKQYDDDDGHLSSTIEAYTALLLSGYLDREAPPMKRAEDYIVRSGGVEKSHISTKFMLALNGLYPWPSFYPIPLFLIRLPKWMPLSFYRWSSYVRTHFAPILILGHLKFTMRHPSAADITHLYKTQKYRKLHRQGRWSRWFATKRNHEAIRKAEHFMLEHIEGDGTLYSYASATFFMIYALLAIGYKPDSPVITHAVKGLLSFVTQTEGGEMHVQNSPSTIWDTALASYTLQEAGLPAEDEAIQRAAAFLLSLQHKEKKEQAEGILTHMTGGWGFSESNTANPDVDDTQAVLRALTRCMPFHQDCNEAWQKGVRYLFCMQNDDGGWAAFERNSTFFANRLFALENFEDTAFDPSAADVTGRTLEFLGNHVKLTTNHPRIQAGVRWLLQQQQPDGSWYGRWGVSYLYGTWAAVTGLTAVGFPATHPAIQKATDWLLRIRQPDGGWGESCKSDVAKSYVAAPYSTVVHTAWALDVLIAVYDTPVKEIREAISLMINWNQEGSSKRVTYPTGAGLPGHFYIQYHSYPRIWPLLTLSHYREKYKCC</sequence>
<keyword evidence="4" id="KW-0413">Isomerase</keyword>
<dbReference type="GO" id="GO:0005811">
    <property type="term" value="C:lipid droplet"/>
    <property type="evidence" value="ECO:0007669"/>
    <property type="project" value="InterPro"/>
</dbReference>
<dbReference type="InterPro" id="IPR002365">
    <property type="entry name" value="Terpene_synthase_CS"/>
</dbReference>
<dbReference type="SFLD" id="SFLDG01016">
    <property type="entry name" value="Prenyltransferase_Like_2"/>
    <property type="match status" value="1"/>
</dbReference>
<evidence type="ECO:0000259" key="5">
    <source>
        <dbReference type="Pfam" id="PF13243"/>
    </source>
</evidence>
<reference evidence="7" key="1">
    <citation type="submission" date="2022-04" db="EMBL/GenBank/DDBJ databases">
        <title>Paenibacillus mangrovi sp. nov., a novel endophytic bacterium isolated from bark of Kandelia candel.</title>
        <authorList>
            <person name="Tuo L."/>
        </authorList>
    </citation>
    <scope>NUCLEOTIDE SEQUENCE</scope>
    <source>
        <strain evidence="7">KQZ6P-2</strain>
    </source>
</reference>